<feature type="compositionally biased region" description="Pro residues" evidence="1">
    <location>
        <begin position="82"/>
        <end position="100"/>
    </location>
</feature>
<gene>
    <name evidence="2" type="ORF">CesoFtcFv8_005550</name>
</gene>
<keyword evidence="3" id="KW-1185">Reference proteome</keyword>
<feature type="region of interest" description="Disordered" evidence="1">
    <location>
        <begin position="1"/>
        <end position="149"/>
    </location>
</feature>
<name>A0AAN8H9U7_9TELE</name>
<feature type="compositionally biased region" description="Polar residues" evidence="1">
    <location>
        <begin position="1"/>
        <end position="25"/>
    </location>
</feature>
<evidence type="ECO:0000313" key="2">
    <source>
        <dbReference type="EMBL" id="KAK5907733.1"/>
    </source>
</evidence>
<evidence type="ECO:0000313" key="3">
    <source>
        <dbReference type="Proteomes" id="UP001335648"/>
    </source>
</evidence>
<dbReference type="EMBL" id="JAULUE010002049">
    <property type="protein sequence ID" value="KAK5907733.1"/>
    <property type="molecule type" value="Genomic_DNA"/>
</dbReference>
<sequence length="149" mass="16391">MTQERPGITTTTPIDTNRGNRTTRQPTRRQHSITHRHQPEPRPQTCPLRATSPHPALPLALTHNAYAQIPSTTHNQPTAAAPAPPAPQPSAKPPEAPLPPTHRTTPARRPPTAPPARQWHPAALSLPSPTSTHPQKPDTYITKQTKRQR</sequence>
<dbReference type="AlphaFoldDB" id="A0AAN8H9U7"/>
<feature type="compositionally biased region" description="Basic residues" evidence="1">
    <location>
        <begin position="26"/>
        <end position="36"/>
    </location>
</feature>
<evidence type="ECO:0000256" key="1">
    <source>
        <dbReference type="SAM" id="MobiDB-lite"/>
    </source>
</evidence>
<protein>
    <submittedName>
        <fullName evidence="2">Uncharacterized protein</fullName>
    </submittedName>
</protein>
<proteinExistence type="predicted"/>
<organism evidence="2 3">
    <name type="scientific">Champsocephalus esox</name>
    <name type="common">pike icefish</name>
    <dbReference type="NCBI Taxonomy" id="159716"/>
    <lineage>
        <taxon>Eukaryota</taxon>
        <taxon>Metazoa</taxon>
        <taxon>Chordata</taxon>
        <taxon>Craniata</taxon>
        <taxon>Vertebrata</taxon>
        <taxon>Euteleostomi</taxon>
        <taxon>Actinopterygii</taxon>
        <taxon>Neopterygii</taxon>
        <taxon>Teleostei</taxon>
        <taxon>Neoteleostei</taxon>
        <taxon>Acanthomorphata</taxon>
        <taxon>Eupercaria</taxon>
        <taxon>Perciformes</taxon>
        <taxon>Notothenioidei</taxon>
        <taxon>Channichthyidae</taxon>
        <taxon>Champsocephalus</taxon>
    </lineage>
</organism>
<reference evidence="2 3" key="1">
    <citation type="journal article" date="2023" name="Mol. Biol. Evol.">
        <title>Genomics of Secondarily Temperate Adaptation in the Only Non-Antarctic Icefish.</title>
        <authorList>
            <person name="Rivera-Colon A.G."/>
            <person name="Rayamajhi N."/>
            <person name="Minhas B.F."/>
            <person name="Madrigal G."/>
            <person name="Bilyk K.T."/>
            <person name="Yoon V."/>
            <person name="Hune M."/>
            <person name="Gregory S."/>
            <person name="Cheng C.H.C."/>
            <person name="Catchen J.M."/>
        </authorList>
    </citation>
    <scope>NUCLEOTIDE SEQUENCE [LARGE SCALE GENOMIC DNA]</scope>
    <source>
        <strain evidence="2">JC2023a</strain>
    </source>
</reference>
<dbReference type="Proteomes" id="UP001335648">
    <property type="component" value="Unassembled WGS sequence"/>
</dbReference>
<accession>A0AAN8H9U7</accession>
<comment type="caution">
    <text evidence="2">The sequence shown here is derived from an EMBL/GenBank/DDBJ whole genome shotgun (WGS) entry which is preliminary data.</text>
</comment>